<accession>A0AAD5TRE7</accession>
<comment type="subcellular location">
    <subcellularLocation>
        <location evidence="2">Cytoplasm</location>
        <location evidence="2">Cytoskeleton</location>
        <location evidence="2">Flagellum axoneme</location>
    </subcellularLocation>
</comment>
<comment type="similarity">
    <text evidence="10">Belongs to the DRC12 family.</text>
</comment>
<evidence type="ECO:0000256" key="3">
    <source>
        <dbReference type="ARBA" id="ARBA00011248"/>
    </source>
</evidence>
<evidence type="ECO:0000256" key="8">
    <source>
        <dbReference type="ARBA" id="ARBA00023212"/>
    </source>
</evidence>
<sequence>MPPKKKPGSAGGSKKGKGKEPASLEALEVAEKLVKTTTEVETLMRELAFQTSQNNALRAAMEEQRGRLTQLAEQLERKAKDRQELTSDMARQYKSMQAEMAVKIGTLEGQAGDLTDRLNATNAALAQCGRERDAIVSEKNAALEDQQVKMSYMSSQFESMLSDTLSKMHRKLETVSNRWKENDSINLSDVNQRRLTDFHLTRLTLGFSDEKAKKLEA</sequence>
<keyword evidence="5" id="KW-0282">Flagellum</keyword>
<evidence type="ECO:0000256" key="5">
    <source>
        <dbReference type="ARBA" id="ARBA00022846"/>
    </source>
</evidence>
<evidence type="ECO:0000313" key="15">
    <source>
        <dbReference type="Proteomes" id="UP001212152"/>
    </source>
</evidence>
<proteinExistence type="inferred from homology"/>
<dbReference type="EMBL" id="JADGJQ010000008">
    <property type="protein sequence ID" value="KAJ3182732.1"/>
    <property type="molecule type" value="Genomic_DNA"/>
</dbReference>
<dbReference type="InterPro" id="IPR033585">
    <property type="entry name" value="DRC12-like"/>
</dbReference>
<protein>
    <recommendedName>
        <fullName evidence="11">Dynein regulatory complex protein 12</fullName>
    </recommendedName>
</protein>
<comment type="subunit">
    <text evidence="3">Component of the nexin-dynein regulatory complex (N-DRC).</text>
</comment>
<keyword evidence="7" id="KW-0969">Cilium</keyword>
<evidence type="ECO:0000256" key="11">
    <source>
        <dbReference type="ARBA" id="ARBA00044800"/>
    </source>
</evidence>
<dbReference type="Proteomes" id="UP001212152">
    <property type="component" value="Unassembled WGS sequence"/>
</dbReference>
<evidence type="ECO:0000256" key="13">
    <source>
        <dbReference type="SAM" id="MobiDB-lite"/>
    </source>
</evidence>
<reference evidence="14" key="1">
    <citation type="submission" date="2020-05" db="EMBL/GenBank/DDBJ databases">
        <title>Phylogenomic resolution of chytrid fungi.</title>
        <authorList>
            <person name="Stajich J.E."/>
            <person name="Amses K."/>
            <person name="Simmons R."/>
            <person name="Seto K."/>
            <person name="Myers J."/>
            <person name="Bonds A."/>
            <person name="Quandt C.A."/>
            <person name="Barry K."/>
            <person name="Liu P."/>
            <person name="Grigoriev I."/>
            <person name="Longcore J.E."/>
            <person name="James T.Y."/>
        </authorList>
    </citation>
    <scope>NUCLEOTIDE SEQUENCE</scope>
    <source>
        <strain evidence="14">JEL0379</strain>
    </source>
</reference>
<comment type="function">
    <text evidence="1">Component of the nexin-dynein regulatory complex (N-DRC), a key regulator of ciliary/flagellar motility which maintains the alignment and integrity of the distal axoneme and regulates microtubule sliding in motile axonemes.</text>
</comment>
<dbReference type="PANTHER" id="PTHR28656">
    <property type="entry name" value="COILED-COIL DOMAIN-CONTAINING PROTEIN 153"/>
    <property type="match status" value="1"/>
</dbReference>
<evidence type="ECO:0000256" key="7">
    <source>
        <dbReference type="ARBA" id="ARBA00023069"/>
    </source>
</evidence>
<evidence type="ECO:0000256" key="4">
    <source>
        <dbReference type="ARBA" id="ARBA00022490"/>
    </source>
</evidence>
<feature type="region of interest" description="Disordered" evidence="13">
    <location>
        <begin position="1"/>
        <end position="23"/>
    </location>
</feature>
<keyword evidence="15" id="KW-1185">Reference proteome</keyword>
<name>A0AAD5TRE7_9FUNG</name>
<evidence type="ECO:0000256" key="2">
    <source>
        <dbReference type="ARBA" id="ARBA00004611"/>
    </source>
</evidence>
<keyword evidence="4" id="KW-0963">Cytoplasm</keyword>
<organism evidence="14 15">
    <name type="scientific">Geranomyces variabilis</name>
    <dbReference type="NCBI Taxonomy" id="109894"/>
    <lineage>
        <taxon>Eukaryota</taxon>
        <taxon>Fungi</taxon>
        <taxon>Fungi incertae sedis</taxon>
        <taxon>Chytridiomycota</taxon>
        <taxon>Chytridiomycota incertae sedis</taxon>
        <taxon>Chytridiomycetes</taxon>
        <taxon>Spizellomycetales</taxon>
        <taxon>Powellomycetaceae</taxon>
        <taxon>Geranomyces</taxon>
    </lineage>
</organism>
<evidence type="ECO:0000256" key="1">
    <source>
        <dbReference type="ARBA" id="ARBA00003029"/>
    </source>
</evidence>
<evidence type="ECO:0000313" key="14">
    <source>
        <dbReference type="EMBL" id="KAJ3182732.1"/>
    </source>
</evidence>
<comment type="caution">
    <text evidence="14">The sequence shown here is derived from an EMBL/GenBank/DDBJ whole genome shotgun (WGS) entry which is preliminary data.</text>
</comment>
<evidence type="ECO:0000256" key="10">
    <source>
        <dbReference type="ARBA" id="ARBA00044754"/>
    </source>
</evidence>
<dbReference type="AlphaFoldDB" id="A0AAD5TRE7"/>
<gene>
    <name evidence="14" type="ORF">HDU87_008071</name>
</gene>
<evidence type="ECO:0000256" key="12">
    <source>
        <dbReference type="SAM" id="Coils"/>
    </source>
</evidence>
<evidence type="ECO:0000256" key="9">
    <source>
        <dbReference type="ARBA" id="ARBA00023273"/>
    </source>
</evidence>
<dbReference type="PANTHER" id="PTHR28656:SF1">
    <property type="entry name" value="COILED-COIL DOMAIN-CONTAINING PROTEIN 153"/>
    <property type="match status" value="1"/>
</dbReference>
<evidence type="ECO:0000256" key="6">
    <source>
        <dbReference type="ARBA" id="ARBA00023054"/>
    </source>
</evidence>
<keyword evidence="6 12" id="KW-0175">Coiled coil</keyword>
<keyword evidence="9" id="KW-0966">Cell projection</keyword>
<keyword evidence="8" id="KW-0206">Cytoskeleton</keyword>
<feature type="coiled-coil region" evidence="12">
    <location>
        <begin position="54"/>
        <end position="88"/>
    </location>
</feature>